<evidence type="ECO:0000256" key="1">
    <source>
        <dbReference type="ARBA" id="ARBA00004141"/>
    </source>
</evidence>
<comment type="subcellular location">
    <subcellularLocation>
        <location evidence="1">Membrane</location>
        <topology evidence="1">Multi-pass membrane protein</topology>
    </subcellularLocation>
</comment>
<evidence type="ECO:0000256" key="4">
    <source>
        <dbReference type="ARBA" id="ARBA00022989"/>
    </source>
</evidence>
<evidence type="ECO:0000256" key="3">
    <source>
        <dbReference type="ARBA" id="ARBA00022692"/>
    </source>
</evidence>
<dbReference type="GO" id="GO:0016020">
    <property type="term" value="C:membrane"/>
    <property type="evidence" value="ECO:0007669"/>
    <property type="project" value="UniProtKB-SubCell"/>
</dbReference>
<accession>A0AAD4PAV0</accession>
<evidence type="ECO:0000256" key="5">
    <source>
        <dbReference type="ARBA" id="ARBA00023136"/>
    </source>
</evidence>
<organism evidence="7 8">
    <name type="scientific">Perilla frutescens var. hirtella</name>
    <name type="common">Perilla citriodora</name>
    <name type="synonym">Perilla setoyensis</name>
    <dbReference type="NCBI Taxonomy" id="608512"/>
    <lineage>
        <taxon>Eukaryota</taxon>
        <taxon>Viridiplantae</taxon>
        <taxon>Streptophyta</taxon>
        <taxon>Embryophyta</taxon>
        <taxon>Tracheophyta</taxon>
        <taxon>Spermatophyta</taxon>
        <taxon>Magnoliopsida</taxon>
        <taxon>eudicotyledons</taxon>
        <taxon>Gunneridae</taxon>
        <taxon>Pentapetalae</taxon>
        <taxon>asterids</taxon>
        <taxon>lamiids</taxon>
        <taxon>Lamiales</taxon>
        <taxon>Lamiaceae</taxon>
        <taxon>Nepetoideae</taxon>
        <taxon>Elsholtzieae</taxon>
        <taxon>Perilla</taxon>
    </lineage>
</organism>
<dbReference type="Pfam" id="PF04117">
    <property type="entry name" value="Mpv17_PMP22"/>
    <property type="match status" value="1"/>
</dbReference>
<keyword evidence="8" id="KW-1185">Reference proteome</keyword>
<dbReference type="EMBL" id="SDAM02000059">
    <property type="protein sequence ID" value="KAH6833183.1"/>
    <property type="molecule type" value="Genomic_DNA"/>
</dbReference>
<evidence type="ECO:0000256" key="2">
    <source>
        <dbReference type="ARBA" id="ARBA00006824"/>
    </source>
</evidence>
<keyword evidence="5" id="KW-0472">Membrane</keyword>
<protein>
    <submittedName>
        <fullName evidence="7">Peroxisomal membrane 22 kDa family protein</fullName>
    </submittedName>
</protein>
<dbReference type="AlphaFoldDB" id="A0AAD4PAV0"/>
<keyword evidence="4" id="KW-1133">Transmembrane helix</keyword>
<proteinExistence type="inferred from homology"/>
<evidence type="ECO:0000313" key="7">
    <source>
        <dbReference type="EMBL" id="KAH6833183.1"/>
    </source>
</evidence>
<evidence type="ECO:0000256" key="6">
    <source>
        <dbReference type="RuleBase" id="RU363053"/>
    </source>
</evidence>
<evidence type="ECO:0000313" key="8">
    <source>
        <dbReference type="Proteomes" id="UP001190926"/>
    </source>
</evidence>
<dbReference type="PANTHER" id="PTHR11266:SF18">
    <property type="entry name" value="OS12G0508100 PROTEIN"/>
    <property type="match status" value="1"/>
</dbReference>
<gene>
    <name evidence="7" type="ORF">C2S53_008126</name>
</gene>
<comment type="caution">
    <text evidence="7">The sequence shown here is derived from an EMBL/GenBank/DDBJ whole genome shotgun (WGS) entry which is preliminary data.</text>
</comment>
<sequence>MAASLSKIAALRVQCLHSSSKTILKHAISDQPAPPPHTATCLHRRARFSRYKRDLRKPKEAAEFPAPTAKSSFQNSRLVTWYLRTIKTHPIATKSATTALIYTAADITSQTMFGETQQYELVRTLRMAGYGMVILGPSLHYWYNFMSRVLPNRDLFSTLKKIGLGQTLYGPAMTVVFFSVNAALQGESASEIAARLRRDLLPTMIKGIMYWPVCDFLTFKFIPVHLQPLVVNSFSYVWTVYITYMASLDRVVAN</sequence>
<keyword evidence="3" id="KW-0812">Transmembrane</keyword>
<name>A0AAD4PAV0_PERFH</name>
<dbReference type="InterPro" id="IPR007248">
    <property type="entry name" value="Mpv17_PMP22"/>
</dbReference>
<reference evidence="7 8" key="1">
    <citation type="journal article" date="2021" name="Nat. Commun.">
        <title>Incipient diploidization of the medicinal plant Perilla within 10,000 years.</title>
        <authorList>
            <person name="Zhang Y."/>
            <person name="Shen Q."/>
            <person name="Leng L."/>
            <person name="Zhang D."/>
            <person name="Chen S."/>
            <person name="Shi Y."/>
            <person name="Ning Z."/>
            <person name="Chen S."/>
        </authorList>
    </citation>
    <scope>NUCLEOTIDE SEQUENCE [LARGE SCALE GENOMIC DNA]</scope>
    <source>
        <strain evidence="8">cv. PC099</strain>
    </source>
</reference>
<dbReference type="GO" id="GO:0005737">
    <property type="term" value="C:cytoplasm"/>
    <property type="evidence" value="ECO:0007669"/>
    <property type="project" value="TreeGrafter"/>
</dbReference>
<comment type="similarity">
    <text evidence="2 6">Belongs to the peroxisomal membrane protein PXMP2/4 family.</text>
</comment>
<dbReference type="Proteomes" id="UP001190926">
    <property type="component" value="Unassembled WGS sequence"/>
</dbReference>
<dbReference type="PANTHER" id="PTHR11266">
    <property type="entry name" value="PEROXISOMAL MEMBRANE PROTEIN 2, PXMP2 MPV17"/>
    <property type="match status" value="1"/>
</dbReference>